<dbReference type="SUPFAM" id="SSF50800">
    <property type="entry name" value="PK beta-barrel domain-like"/>
    <property type="match status" value="1"/>
</dbReference>
<reference evidence="3" key="1">
    <citation type="journal article" date="2019" name="Int. J. Syst. Evol. Microbiol.">
        <title>The Global Catalogue of Microorganisms (GCM) 10K type strain sequencing project: providing services to taxonomists for standard genome sequencing and annotation.</title>
        <authorList>
            <consortium name="The Broad Institute Genomics Platform"/>
            <consortium name="The Broad Institute Genome Sequencing Center for Infectious Disease"/>
            <person name="Wu L."/>
            <person name="Ma J."/>
        </authorList>
    </citation>
    <scope>NUCLEOTIDE SEQUENCE [LARGE SCALE GENOMIC DNA]</scope>
    <source>
        <strain evidence="3">JCM 17110</strain>
    </source>
</reference>
<accession>A0ABP6VJD9</accession>
<feature type="domain" description="MOSC" evidence="1">
    <location>
        <begin position="18"/>
        <end position="154"/>
    </location>
</feature>
<protein>
    <submittedName>
        <fullName evidence="2">MOSC domain-containing protein</fullName>
    </submittedName>
</protein>
<proteinExistence type="predicted"/>
<evidence type="ECO:0000313" key="2">
    <source>
        <dbReference type="EMBL" id="GAA3535987.1"/>
    </source>
</evidence>
<dbReference type="PANTHER" id="PTHR36930:SF1">
    <property type="entry name" value="MOSC DOMAIN-CONTAINING PROTEIN"/>
    <property type="match status" value="1"/>
</dbReference>
<dbReference type="RefSeq" id="WP_344956302.1">
    <property type="nucleotide sequence ID" value="NZ_BAABCX010000001.1"/>
</dbReference>
<dbReference type="InterPro" id="IPR005302">
    <property type="entry name" value="MoCF_Sase_C"/>
</dbReference>
<dbReference type="PROSITE" id="PS51340">
    <property type="entry name" value="MOSC"/>
    <property type="match status" value="1"/>
</dbReference>
<evidence type="ECO:0000259" key="1">
    <source>
        <dbReference type="PROSITE" id="PS51340"/>
    </source>
</evidence>
<keyword evidence="3" id="KW-1185">Reference proteome</keyword>
<sequence length="154" mass="16498">MATLSEILICPTAKAPLQPVSSVAAVAGRGLRGDRYFLQAGSFNRRECFSHGRQVSLISLDAIALCNQRLGLALPAAAFRRNLVIAGLDVTRLLGQVFLIGEVWFKGLRHCHPCRLLGRLTGADMMAGLKGLGGIRAEILGSGRLYVGDRVSVQ</sequence>
<dbReference type="InterPro" id="IPR011037">
    <property type="entry name" value="Pyrv_Knase-like_insert_dom_sf"/>
</dbReference>
<dbReference type="EMBL" id="BAABCX010000001">
    <property type="protein sequence ID" value="GAA3535987.1"/>
    <property type="molecule type" value="Genomic_DNA"/>
</dbReference>
<comment type="caution">
    <text evidence="2">The sequence shown here is derived from an EMBL/GenBank/DDBJ whole genome shotgun (WGS) entry which is preliminary data.</text>
</comment>
<dbReference type="InterPro" id="IPR052716">
    <property type="entry name" value="MOSC_domain"/>
</dbReference>
<dbReference type="Pfam" id="PF03473">
    <property type="entry name" value="MOSC"/>
    <property type="match status" value="1"/>
</dbReference>
<dbReference type="Proteomes" id="UP001500795">
    <property type="component" value="Unassembled WGS sequence"/>
</dbReference>
<name>A0ABP6VJD9_9GAMM</name>
<gene>
    <name evidence="2" type="ORF">GCM10022394_14490</name>
</gene>
<organism evidence="2 3">
    <name type="scientific">Zobellella aerophila</name>
    <dbReference type="NCBI Taxonomy" id="870480"/>
    <lineage>
        <taxon>Bacteria</taxon>
        <taxon>Pseudomonadati</taxon>
        <taxon>Pseudomonadota</taxon>
        <taxon>Gammaproteobacteria</taxon>
        <taxon>Aeromonadales</taxon>
        <taxon>Aeromonadaceae</taxon>
        <taxon>Zobellella</taxon>
    </lineage>
</organism>
<dbReference type="PANTHER" id="PTHR36930">
    <property type="entry name" value="METAL-SULFUR CLUSTER BIOSYNTHESIS PROTEINS YUAD-RELATED"/>
    <property type="match status" value="1"/>
</dbReference>
<dbReference type="Gene3D" id="2.40.33.20">
    <property type="entry name" value="PK beta-barrel domain-like"/>
    <property type="match status" value="1"/>
</dbReference>
<evidence type="ECO:0000313" key="3">
    <source>
        <dbReference type="Proteomes" id="UP001500795"/>
    </source>
</evidence>